<keyword evidence="1 2" id="KW-0175">Coiled coil</keyword>
<feature type="compositionally biased region" description="Polar residues" evidence="3">
    <location>
        <begin position="28"/>
        <end position="78"/>
    </location>
</feature>
<organism evidence="4 5">
    <name type="scientific">Merluccius polli</name>
    <name type="common">Benguela hake</name>
    <name type="synonym">Merluccius cadenati</name>
    <dbReference type="NCBI Taxonomy" id="89951"/>
    <lineage>
        <taxon>Eukaryota</taxon>
        <taxon>Metazoa</taxon>
        <taxon>Chordata</taxon>
        <taxon>Craniata</taxon>
        <taxon>Vertebrata</taxon>
        <taxon>Euteleostomi</taxon>
        <taxon>Actinopterygii</taxon>
        <taxon>Neopterygii</taxon>
        <taxon>Teleostei</taxon>
        <taxon>Neoteleostei</taxon>
        <taxon>Acanthomorphata</taxon>
        <taxon>Zeiogadaria</taxon>
        <taxon>Gadariae</taxon>
        <taxon>Gadiformes</taxon>
        <taxon>Gadoidei</taxon>
        <taxon>Merlucciidae</taxon>
        <taxon>Merluccius</taxon>
    </lineage>
</organism>
<name>A0AA47MS11_MERPO</name>
<accession>A0AA47MS11</accession>
<proteinExistence type="predicted"/>
<dbReference type="EMBL" id="JAOPHQ010002891">
    <property type="protein sequence ID" value="KAK0145074.1"/>
    <property type="molecule type" value="Genomic_DNA"/>
</dbReference>
<evidence type="ECO:0000313" key="5">
    <source>
        <dbReference type="Proteomes" id="UP001174136"/>
    </source>
</evidence>
<dbReference type="InterPro" id="IPR043450">
    <property type="entry name" value="CCDC89-like"/>
</dbReference>
<evidence type="ECO:0000256" key="2">
    <source>
        <dbReference type="SAM" id="Coils"/>
    </source>
</evidence>
<reference evidence="4" key="1">
    <citation type="journal article" date="2023" name="Front. Mar. Sci.">
        <title>A new Merluccius polli reference genome to investigate the effects of global change in West African waters.</title>
        <authorList>
            <person name="Mateo J.L."/>
            <person name="Blanco-Fernandez C."/>
            <person name="Garcia-Vazquez E."/>
            <person name="Machado-Schiaffino G."/>
        </authorList>
    </citation>
    <scope>NUCLEOTIDE SEQUENCE</scope>
    <source>
        <strain evidence="4">C29</strain>
        <tissue evidence="4">Fin</tissue>
    </source>
</reference>
<feature type="coiled-coil region" evidence="2">
    <location>
        <begin position="315"/>
        <end position="349"/>
    </location>
</feature>
<dbReference type="PANTHER" id="PTHR34768">
    <property type="entry name" value="COILED-COIL DOMAIN-CONTAINING PROTEIN 89"/>
    <property type="match status" value="1"/>
</dbReference>
<sequence length="403" mass="45952">MADMQTGCPGALRSVTTPEEDSTGPRVEQQSGSRVEEQQSGSRVEEQQSGSRVEEQQSGSRVEEQQSGSRVEEQQSGSRVEQQSGLICVLKHRADEALLRCRSLQQLNAELEGRAADAQKDARLERRKAALLETRFDELAANHQAMIVFKDEYKSRNSQLSEENTLLRTENEALFSQKLRDNETLVRQLQREIRLNEEKHEAAGKDFKLREHAFPTTLGLLNTSFRVEKEAELQSKLLKLKSLQQSQEAALLQRLGDTQRSLNAAEDESKDLKQQLRQAAEGRVLKETEMKQMIKKLSGERDHFMNLSIERGKVIQEKQEKIQQLKMTLEEVEKVKARAENRFKKEAEAVNVNVKVLNLQCALGEAVKKNEKAAEDFEAYKEHSTNLLAREKELNAKLRHMFG</sequence>
<gene>
    <name evidence="4" type="primary">ccdc89</name>
    <name evidence="4" type="ORF">N1851_016025</name>
</gene>
<keyword evidence="5" id="KW-1185">Reference proteome</keyword>
<evidence type="ECO:0000313" key="4">
    <source>
        <dbReference type="EMBL" id="KAK0145074.1"/>
    </source>
</evidence>
<dbReference type="Proteomes" id="UP001174136">
    <property type="component" value="Unassembled WGS sequence"/>
</dbReference>
<evidence type="ECO:0000256" key="3">
    <source>
        <dbReference type="SAM" id="MobiDB-lite"/>
    </source>
</evidence>
<evidence type="ECO:0000256" key="1">
    <source>
        <dbReference type="ARBA" id="ARBA00023054"/>
    </source>
</evidence>
<feature type="coiled-coil region" evidence="2">
    <location>
        <begin position="94"/>
        <end position="282"/>
    </location>
</feature>
<comment type="caution">
    <text evidence="4">The sequence shown here is derived from an EMBL/GenBank/DDBJ whole genome shotgun (WGS) entry which is preliminary data.</text>
</comment>
<protein>
    <submittedName>
        <fullName evidence="4">Coiled-coil domain-containing protein 89</fullName>
    </submittedName>
</protein>
<dbReference type="PANTHER" id="PTHR34768:SF2">
    <property type="entry name" value="COILED-COIL DOMAIN CONTAINING 89"/>
    <property type="match status" value="1"/>
</dbReference>
<feature type="region of interest" description="Disordered" evidence="3">
    <location>
        <begin position="1"/>
        <end position="78"/>
    </location>
</feature>
<dbReference type="AlphaFoldDB" id="A0AA47MS11"/>